<feature type="region of interest" description="Disordered" evidence="1">
    <location>
        <begin position="26"/>
        <end position="53"/>
    </location>
</feature>
<dbReference type="EMBL" id="JAUSRF010000001">
    <property type="protein sequence ID" value="MDP9835527.1"/>
    <property type="molecule type" value="Genomic_DNA"/>
</dbReference>
<sequence length="53" mass="5662">MGFSFKTDVVLPARAAAFAWEGERNPAMGPVTGRTQDRKSGSPAQKIQVALKS</sequence>
<comment type="caution">
    <text evidence="2">The sequence shown here is derived from an EMBL/GenBank/DDBJ whole genome shotgun (WGS) entry which is preliminary data.</text>
</comment>
<proteinExistence type="predicted"/>
<protein>
    <submittedName>
        <fullName evidence="2">Uncharacterized protein</fullName>
    </submittedName>
</protein>
<evidence type="ECO:0000313" key="3">
    <source>
        <dbReference type="Proteomes" id="UP001241472"/>
    </source>
</evidence>
<organism evidence="2 3">
    <name type="scientific">Neorhizobium huautlense</name>
    <dbReference type="NCBI Taxonomy" id="67774"/>
    <lineage>
        <taxon>Bacteria</taxon>
        <taxon>Pseudomonadati</taxon>
        <taxon>Pseudomonadota</taxon>
        <taxon>Alphaproteobacteria</taxon>
        <taxon>Hyphomicrobiales</taxon>
        <taxon>Rhizobiaceae</taxon>
        <taxon>Rhizobium/Agrobacterium group</taxon>
        <taxon>Neorhizobium</taxon>
    </lineage>
</organism>
<reference evidence="2 3" key="1">
    <citation type="submission" date="2023-07" db="EMBL/GenBank/DDBJ databases">
        <title>Sorghum-associated microbial communities from plants grown in Nebraska, USA.</title>
        <authorList>
            <person name="Schachtman D."/>
        </authorList>
    </citation>
    <scope>NUCLEOTIDE SEQUENCE [LARGE SCALE GENOMIC DNA]</scope>
    <source>
        <strain evidence="2 3">DS1307</strain>
    </source>
</reference>
<keyword evidence="3" id="KW-1185">Reference proteome</keyword>
<evidence type="ECO:0000313" key="2">
    <source>
        <dbReference type="EMBL" id="MDP9835527.1"/>
    </source>
</evidence>
<accession>A0ABT9PM36</accession>
<evidence type="ECO:0000256" key="1">
    <source>
        <dbReference type="SAM" id="MobiDB-lite"/>
    </source>
</evidence>
<dbReference type="Proteomes" id="UP001241472">
    <property type="component" value="Unassembled WGS sequence"/>
</dbReference>
<name>A0ABT9PM36_9HYPH</name>
<gene>
    <name evidence="2" type="ORF">J2T09_000268</name>
</gene>